<reference evidence="5" key="2">
    <citation type="journal article" date="2023" name="Int. J. Mol. Sci.">
        <title>De Novo Assembly and Annotation of 11 Diverse Shrub Willow (Salix) Genomes Reveals Novel Gene Organization in Sex-Linked Regions.</title>
        <authorList>
            <person name="Hyden B."/>
            <person name="Feng K."/>
            <person name="Yates T.B."/>
            <person name="Jawdy S."/>
            <person name="Cereghino C."/>
            <person name="Smart L.B."/>
            <person name="Muchero W."/>
        </authorList>
    </citation>
    <scope>NUCLEOTIDE SEQUENCE</scope>
    <source>
        <tissue evidence="5">Shoot tip</tissue>
    </source>
</reference>
<evidence type="ECO:0000256" key="1">
    <source>
        <dbReference type="ARBA" id="ARBA00022574"/>
    </source>
</evidence>
<dbReference type="InterPro" id="IPR015943">
    <property type="entry name" value="WD40/YVTN_repeat-like_dom_sf"/>
</dbReference>
<evidence type="ECO:0000313" key="6">
    <source>
        <dbReference type="Proteomes" id="UP001141253"/>
    </source>
</evidence>
<feature type="compositionally biased region" description="Basic and acidic residues" evidence="4">
    <location>
        <begin position="145"/>
        <end position="157"/>
    </location>
</feature>
<reference evidence="5" key="1">
    <citation type="submission" date="2022-10" db="EMBL/GenBank/DDBJ databases">
        <authorList>
            <person name="Hyden B.L."/>
            <person name="Feng K."/>
            <person name="Yates T."/>
            <person name="Jawdy S."/>
            <person name="Smart L.B."/>
            <person name="Muchero W."/>
        </authorList>
    </citation>
    <scope>NUCLEOTIDE SEQUENCE</scope>
    <source>
        <tissue evidence="5">Shoot tip</tissue>
    </source>
</reference>
<proteinExistence type="predicted"/>
<dbReference type="InterPro" id="IPR036322">
    <property type="entry name" value="WD40_repeat_dom_sf"/>
</dbReference>
<dbReference type="InterPro" id="IPR001680">
    <property type="entry name" value="WD40_rpt"/>
</dbReference>
<evidence type="ECO:0000256" key="2">
    <source>
        <dbReference type="ARBA" id="ARBA00022737"/>
    </source>
</evidence>
<keyword evidence="2" id="KW-0677">Repeat</keyword>
<keyword evidence="6" id="KW-1185">Reference proteome</keyword>
<keyword evidence="1 3" id="KW-0853">WD repeat</keyword>
<gene>
    <name evidence="5" type="ORF">OIU77_007549</name>
</gene>
<comment type="caution">
    <text evidence="5">The sequence shown here is derived from an EMBL/GenBank/DDBJ whole genome shotgun (WGS) entry which is preliminary data.</text>
</comment>
<evidence type="ECO:0000313" key="5">
    <source>
        <dbReference type="EMBL" id="KAJ6339621.1"/>
    </source>
</evidence>
<feature type="compositionally biased region" description="Basic residues" evidence="4">
    <location>
        <begin position="214"/>
        <end position="223"/>
    </location>
</feature>
<accession>A0ABQ9AHC2</accession>
<organism evidence="5 6">
    <name type="scientific">Salix suchowensis</name>
    <dbReference type="NCBI Taxonomy" id="1278906"/>
    <lineage>
        <taxon>Eukaryota</taxon>
        <taxon>Viridiplantae</taxon>
        <taxon>Streptophyta</taxon>
        <taxon>Embryophyta</taxon>
        <taxon>Tracheophyta</taxon>
        <taxon>Spermatophyta</taxon>
        <taxon>Magnoliopsida</taxon>
        <taxon>eudicotyledons</taxon>
        <taxon>Gunneridae</taxon>
        <taxon>Pentapetalae</taxon>
        <taxon>rosids</taxon>
        <taxon>fabids</taxon>
        <taxon>Malpighiales</taxon>
        <taxon>Salicaceae</taxon>
        <taxon>Saliceae</taxon>
        <taxon>Salix</taxon>
    </lineage>
</organism>
<dbReference type="PROSITE" id="PS00678">
    <property type="entry name" value="WD_REPEATS_1"/>
    <property type="match status" value="1"/>
</dbReference>
<evidence type="ECO:0000256" key="4">
    <source>
        <dbReference type="SAM" id="MobiDB-lite"/>
    </source>
</evidence>
<dbReference type="PROSITE" id="PS50082">
    <property type="entry name" value="WD_REPEATS_2"/>
    <property type="match status" value="1"/>
</dbReference>
<feature type="repeat" description="WD" evidence="3">
    <location>
        <begin position="25"/>
        <end position="66"/>
    </location>
</feature>
<dbReference type="InterPro" id="IPR037379">
    <property type="entry name" value="WDR74/Nsa1"/>
</dbReference>
<evidence type="ECO:0008006" key="7">
    <source>
        <dbReference type="Google" id="ProtNLM"/>
    </source>
</evidence>
<evidence type="ECO:0000256" key="3">
    <source>
        <dbReference type="PROSITE-ProRule" id="PRU00221"/>
    </source>
</evidence>
<dbReference type="PANTHER" id="PTHR16038:SF4">
    <property type="entry name" value="WD REPEAT-CONTAINING PROTEIN 74"/>
    <property type="match status" value="1"/>
</dbReference>
<dbReference type="Proteomes" id="UP001141253">
    <property type="component" value="Chromosome 15W"/>
</dbReference>
<feature type="compositionally biased region" description="Basic residues" evidence="4">
    <location>
        <begin position="191"/>
        <end position="200"/>
    </location>
</feature>
<protein>
    <recommendedName>
        <fullName evidence="7">Transducin/WD40 repeat-like superfamily protein</fullName>
    </recommendedName>
</protein>
<dbReference type="Gene3D" id="2.130.10.10">
    <property type="entry name" value="YVTN repeat-like/Quinoprotein amine dehydrogenase"/>
    <property type="match status" value="1"/>
</dbReference>
<sequence length="230" mass="25800">MFLPPHNSVNMGYIIFSGKLLGCFIGKCSGSIRSVTRHPELPVIASCGLDSYLRLWDIKTRQPLSAVFLKQHLTNVVFDSNFVDKVLGVLAEIAATAQNVDGIQTTEIQTEDEMGTLPMKRKKASKEKREKKKKPEVEEESAVMKSKEKSQKHKTENGEVEEESTVVKSKKKSRKHKSENGEVEEESAVMKSKKKSRKHKTEIDEVNEESAVMKSKKKSRKHKTENGGGA</sequence>
<dbReference type="PANTHER" id="PTHR16038">
    <property type="entry name" value="NOP SEVEN ASSOCIATED PROTEIN 1"/>
    <property type="match status" value="1"/>
</dbReference>
<feature type="region of interest" description="Disordered" evidence="4">
    <location>
        <begin position="109"/>
        <end position="230"/>
    </location>
</feature>
<dbReference type="InterPro" id="IPR019775">
    <property type="entry name" value="WD40_repeat_CS"/>
</dbReference>
<feature type="compositionally biased region" description="Basic residues" evidence="4">
    <location>
        <begin position="119"/>
        <end position="134"/>
    </location>
</feature>
<name>A0ABQ9AHC2_9ROSI</name>
<feature type="compositionally biased region" description="Basic residues" evidence="4">
    <location>
        <begin position="168"/>
        <end position="177"/>
    </location>
</feature>
<dbReference type="EMBL" id="JAPFFI010000020">
    <property type="protein sequence ID" value="KAJ6339621.1"/>
    <property type="molecule type" value="Genomic_DNA"/>
</dbReference>
<dbReference type="SUPFAM" id="SSF50978">
    <property type="entry name" value="WD40 repeat-like"/>
    <property type="match status" value="1"/>
</dbReference>